<keyword evidence="6" id="KW-1185">Reference proteome</keyword>
<name>A0A135IBW7_9GAMM</name>
<evidence type="ECO:0000256" key="2">
    <source>
        <dbReference type="ARBA" id="ARBA00022679"/>
    </source>
</evidence>
<dbReference type="Gene3D" id="3.40.50.300">
    <property type="entry name" value="P-loop containing nucleotide triphosphate hydrolases"/>
    <property type="match status" value="1"/>
</dbReference>
<organism evidence="5 6">
    <name type="scientific">Enterovibrio coralii</name>
    <dbReference type="NCBI Taxonomy" id="294935"/>
    <lineage>
        <taxon>Bacteria</taxon>
        <taxon>Pseudomonadati</taxon>
        <taxon>Pseudomonadota</taxon>
        <taxon>Gammaproteobacteria</taxon>
        <taxon>Vibrionales</taxon>
        <taxon>Vibrionaceae</taxon>
        <taxon>Enterovibrio</taxon>
    </lineage>
</organism>
<keyword evidence="3" id="KW-0812">Transmembrane</keyword>
<comment type="similarity">
    <text evidence="1">Belongs to the sulfotransferase 1 family.</text>
</comment>
<dbReference type="InterPro" id="IPR000863">
    <property type="entry name" value="Sulfotransferase_dom"/>
</dbReference>
<evidence type="ECO:0000259" key="4">
    <source>
        <dbReference type="Pfam" id="PF00685"/>
    </source>
</evidence>
<dbReference type="Pfam" id="PF00685">
    <property type="entry name" value="Sulfotransfer_1"/>
    <property type="match status" value="1"/>
</dbReference>
<dbReference type="STRING" id="294935.ATN88_04185"/>
<evidence type="ECO:0000256" key="3">
    <source>
        <dbReference type="SAM" id="Phobius"/>
    </source>
</evidence>
<accession>A0A135IBW7</accession>
<keyword evidence="3" id="KW-1133">Transmembrane helix</keyword>
<comment type="caution">
    <text evidence="5">The sequence shown here is derived from an EMBL/GenBank/DDBJ whole genome shotgun (WGS) entry which is preliminary data.</text>
</comment>
<dbReference type="GO" id="GO:0008146">
    <property type="term" value="F:sulfotransferase activity"/>
    <property type="evidence" value="ECO:0007669"/>
    <property type="project" value="InterPro"/>
</dbReference>
<dbReference type="SUPFAM" id="SSF52540">
    <property type="entry name" value="P-loop containing nucleoside triphosphate hydrolases"/>
    <property type="match status" value="1"/>
</dbReference>
<dbReference type="OrthoDB" id="3399180at2"/>
<feature type="domain" description="Sulfotransferase" evidence="4">
    <location>
        <begin position="106"/>
        <end position="342"/>
    </location>
</feature>
<feature type="transmembrane region" description="Helical" evidence="3">
    <location>
        <begin position="6"/>
        <end position="23"/>
    </location>
</feature>
<dbReference type="InterPro" id="IPR027417">
    <property type="entry name" value="P-loop_NTPase"/>
</dbReference>
<evidence type="ECO:0000313" key="6">
    <source>
        <dbReference type="Proteomes" id="UP000070529"/>
    </source>
</evidence>
<gene>
    <name evidence="5" type="ORF">ATN88_04185</name>
</gene>
<keyword evidence="2" id="KW-0808">Transferase</keyword>
<dbReference type="PANTHER" id="PTHR11783">
    <property type="entry name" value="SULFOTRANSFERASE SULT"/>
    <property type="match status" value="1"/>
</dbReference>
<reference evidence="5 6" key="1">
    <citation type="submission" date="2015-11" db="EMBL/GenBank/DDBJ databases">
        <title>Genomic Taxonomy of the Vibrionaceae.</title>
        <authorList>
            <person name="Gomez-Gil B."/>
            <person name="Enciso-Ibarra J."/>
        </authorList>
    </citation>
    <scope>NUCLEOTIDE SEQUENCE [LARGE SCALE GENOMIC DNA]</scope>
    <source>
        <strain evidence="5 6">CAIM 912</strain>
    </source>
</reference>
<proteinExistence type="inferred from homology"/>
<sequence length="382" mass="44122">MLKLTFVIGLIVIVSYVLYLGRFRRWHTENTAGNAYFGKSLKERREIRKKIISNAPFIMPFIRFLACFANNPDKMPKTNYQGVTGPMNISSDASFKVGHEYRPTEDDIIVATQMRCGTTWMQQIVFEILHKGEGDLTDSGYGHLNAASAWLECSQHIGVPLAQSPKLGESQKRLLKTHFPASLCPFNEKTKYIYVTRHPVSCYASVKDFIGTVAGPFAPPPEHFLNWYCSDDFFWTSWPHHVDGWWNWAQKHDNVTFIHFEELKNNPAKVIRDIAVFLDVHLSDEELEKVILKSDFSYMQEREEYFEMIQPTVNTVSSSTRFLNGGKDDRHQDSKEHDRETINNFVCDYLAQSSYPLHFYYPDVERSTPKLDKVDSQPQPAV</sequence>
<dbReference type="EMBL" id="LNTY01000006">
    <property type="protein sequence ID" value="KXF82961.1"/>
    <property type="molecule type" value="Genomic_DNA"/>
</dbReference>
<dbReference type="RefSeq" id="WP_067410161.1">
    <property type="nucleotide sequence ID" value="NZ_LNTY01000006.1"/>
</dbReference>
<dbReference type="AlphaFoldDB" id="A0A135IBW7"/>
<evidence type="ECO:0000313" key="5">
    <source>
        <dbReference type="EMBL" id="KXF82961.1"/>
    </source>
</evidence>
<feature type="transmembrane region" description="Helical" evidence="3">
    <location>
        <begin position="51"/>
        <end position="71"/>
    </location>
</feature>
<keyword evidence="3" id="KW-0472">Membrane</keyword>
<dbReference type="Proteomes" id="UP000070529">
    <property type="component" value="Unassembled WGS sequence"/>
</dbReference>
<protein>
    <recommendedName>
        <fullName evidence="4">Sulfotransferase domain-containing protein</fullName>
    </recommendedName>
</protein>
<evidence type="ECO:0000256" key="1">
    <source>
        <dbReference type="ARBA" id="ARBA00005771"/>
    </source>
</evidence>